<gene>
    <name evidence="1" type="ORF">NZD89_20470</name>
</gene>
<proteinExistence type="predicted"/>
<name>A0ABY6ZDR9_9BACL</name>
<sequence length="118" mass="13436">MITIDYALAYAGLGANDEWHAECRDYVDNTGNIIESRVKYGYLTASLQIVRDGQLCRVLWFPNVTEYIVDEPEGWVPDFWELDIVTAFDRILDAIGTHRFEDGSIDVIPTFASWLTGN</sequence>
<protein>
    <submittedName>
        <fullName evidence="1">Uncharacterized protein</fullName>
    </submittedName>
</protein>
<accession>A0ABY6ZDR9</accession>
<keyword evidence="2" id="KW-1185">Reference proteome</keyword>
<dbReference type="RefSeq" id="WP_268004555.1">
    <property type="nucleotide sequence ID" value="NZ_BSUT01000001.1"/>
</dbReference>
<reference evidence="1" key="1">
    <citation type="submission" date="2022-08" db="EMBL/GenBank/DDBJ databases">
        <title>Alicyclobacillus fastidiosus DSM 17978, complete genome.</title>
        <authorList>
            <person name="Wang Q."/>
            <person name="Cai R."/>
            <person name="Wang Z."/>
        </authorList>
    </citation>
    <scope>NUCLEOTIDE SEQUENCE</scope>
    <source>
        <strain evidence="1">DSM 17978</strain>
    </source>
</reference>
<dbReference type="Proteomes" id="UP001164761">
    <property type="component" value="Chromosome"/>
</dbReference>
<organism evidence="1 2">
    <name type="scientific">Alicyclobacillus fastidiosus</name>
    <dbReference type="NCBI Taxonomy" id="392011"/>
    <lineage>
        <taxon>Bacteria</taxon>
        <taxon>Bacillati</taxon>
        <taxon>Bacillota</taxon>
        <taxon>Bacilli</taxon>
        <taxon>Bacillales</taxon>
        <taxon>Alicyclobacillaceae</taxon>
        <taxon>Alicyclobacillus</taxon>
    </lineage>
</organism>
<dbReference type="EMBL" id="CP104067">
    <property type="protein sequence ID" value="WAH40657.1"/>
    <property type="molecule type" value="Genomic_DNA"/>
</dbReference>
<evidence type="ECO:0000313" key="1">
    <source>
        <dbReference type="EMBL" id="WAH40657.1"/>
    </source>
</evidence>
<evidence type="ECO:0000313" key="2">
    <source>
        <dbReference type="Proteomes" id="UP001164761"/>
    </source>
</evidence>